<keyword evidence="3" id="KW-1185">Reference proteome</keyword>
<proteinExistence type="predicted"/>
<dbReference type="Pfam" id="PF00106">
    <property type="entry name" value="adh_short"/>
    <property type="match status" value="1"/>
</dbReference>
<reference evidence="2 3" key="1">
    <citation type="journal article" date="2015" name="Int. J. Syst. Evol. Microbiol.">
        <title>Amycolatopsis rhabdoformis sp. nov., an actinomycete isolated from a tropical forest soil.</title>
        <authorList>
            <person name="Souza W.R."/>
            <person name="Silva R.E."/>
            <person name="Goodfellow M."/>
            <person name="Busarakam K."/>
            <person name="Figueiro F.S."/>
            <person name="Ferreira D."/>
            <person name="Rodrigues-Filho E."/>
            <person name="Moraes L.A.B."/>
            <person name="Zucchi T.D."/>
        </authorList>
    </citation>
    <scope>NUCLEOTIDE SEQUENCE [LARGE SCALE GENOMIC DNA]</scope>
    <source>
        <strain evidence="2 3">NCIMB 14900</strain>
    </source>
</reference>
<evidence type="ECO:0000313" key="2">
    <source>
        <dbReference type="EMBL" id="WSE33613.1"/>
    </source>
</evidence>
<name>A0ABZ1IHI0_9PSEU</name>
<dbReference type="RefSeq" id="WP_326836412.1">
    <property type="nucleotide sequence ID" value="NZ_CP142149.1"/>
</dbReference>
<feature type="compositionally biased region" description="Low complexity" evidence="1">
    <location>
        <begin position="162"/>
        <end position="180"/>
    </location>
</feature>
<sequence length="180" mass="17673">MNGAGISLVRHLPHTGEREGTRILRVNREAAGRAGRAVGEVPTGNGGRAVVNIASIPGVVPAARPAAYAAAEAGPIGFGAGPDQLTVNTLATGIVRTPILSEDASRIGVPAEEIFAGQVRPVAVGRPPTAAGIGALTGFLPGPGARGFSGETAKVTGGRTTAPSDFSAASAAAVRAGAAR</sequence>
<dbReference type="Gene3D" id="3.40.50.720">
    <property type="entry name" value="NAD(P)-binding Rossmann-like Domain"/>
    <property type="match status" value="1"/>
</dbReference>
<dbReference type="Proteomes" id="UP001330812">
    <property type="component" value="Chromosome"/>
</dbReference>
<organism evidence="2 3">
    <name type="scientific">Amycolatopsis rhabdoformis</name>
    <dbReference type="NCBI Taxonomy" id="1448059"/>
    <lineage>
        <taxon>Bacteria</taxon>
        <taxon>Bacillati</taxon>
        <taxon>Actinomycetota</taxon>
        <taxon>Actinomycetes</taxon>
        <taxon>Pseudonocardiales</taxon>
        <taxon>Pseudonocardiaceae</taxon>
        <taxon>Amycolatopsis</taxon>
    </lineage>
</organism>
<dbReference type="InterPro" id="IPR036291">
    <property type="entry name" value="NAD(P)-bd_dom_sf"/>
</dbReference>
<accession>A0ABZ1IHI0</accession>
<dbReference type="EMBL" id="CP142149">
    <property type="protein sequence ID" value="WSE33613.1"/>
    <property type="molecule type" value="Genomic_DNA"/>
</dbReference>
<protein>
    <submittedName>
        <fullName evidence="2">SDR family NAD(P)-dependent oxidoreductase</fullName>
    </submittedName>
</protein>
<dbReference type="SUPFAM" id="SSF51735">
    <property type="entry name" value="NAD(P)-binding Rossmann-fold domains"/>
    <property type="match status" value="1"/>
</dbReference>
<feature type="region of interest" description="Disordered" evidence="1">
    <location>
        <begin position="150"/>
        <end position="180"/>
    </location>
</feature>
<gene>
    <name evidence="2" type="ORF">VSH64_16115</name>
</gene>
<evidence type="ECO:0000313" key="3">
    <source>
        <dbReference type="Proteomes" id="UP001330812"/>
    </source>
</evidence>
<evidence type="ECO:0000256" key="1">
    <source>
        <dbReference type="SAM" id="MobiDB-lite"/>
    </source>
</evidence>
<dbReference type="InterPro" id="IPR002347">
    <property type="entry name" value="SDR_fam"/>
</dbReference>